<dbReference type="GO" id="GO:0006289">
    <property type="term" value="P:nucleotide-excision repair"/>
    <property type="evidence" value="ECO:0007669"/>
    <property type="project" value="TreeGrafter"/>
</dbReference>
<evidence type="ECO:0000313" key="4">
    <source>
        <dbReference type="EMBL" id="KAF9443264.1"/>
    </source>
</evidence>
<dbReference type="PANTHER" id="PTHR15114">
    <property type="entry name" value="REPLICATION PROTEIN A3"/>
    <property type="match status" value="1"/>
</dbReference>
<evidence type="ECO:0000256" key="1">
    <source>
        <dbReference type="ARBA" id="ARBA00004123"/>
    </source>
</evidence>
<dbReference type="InterPro" id="IPR012340">
    <property type="entry name" value="NA-bd_OB-fold"/>
</dbReference>
<sequence>MSEHLSPRVNSARLPNFVGKTVRLPCKVISFNGPSAKVQASDGGEVTVVLGAGMDIQDTFVEIVGTVTDPTTIKTMACINMGDKLDLKLTNDTIEMMYDPRFTKIFF</sequence>
<organism evidence="4 5">
    <name type="scientific">Macrolepiota fuliginosa MF-IS2</name>
    <dbReference type="NCBI Taxonomy" id="1400762"/>
    <lineage>
        <taxon>Eukaryota</taxon>
        <taxon>Fungi</taxon>
        <taxon>Dikarya</taxon>
        <taxon>Basidiomycota</taxon>
        <taxon>Agaricomycotina</taxon>
        <taxon>Agaricomycetes</taxon>
        <taxon>Agaricomycetidae</taxon>
        <taxon>Agaricales</taxon>
        <taxon>Agaricineae</taxon>
        <taxon>Agaricaceae</taxon>
        <taxon>Macrolepiota</taxon>
    </lineage>
</organism>
<dbReference type="EMBL" id="MU151497">
    <property type="protein sequence ID" value="KAF9443264.1"/>
    <property type="molecule type" value="Genomic_DNA"/>
</dbReference>
<keyword evidence="3" id="KW-0539">Nucleus</keyword>
<dbReference type="GO" id="GO:0006298">
    <property type="term" value="P:mismatch repair"/>
    <property type="evidence" value="ECO:0007669"/>
    <property type="project" value="TreeGrafter"/>
</dbReference>
<keyword evidence="5" id="KW-1185">Reference proteome</keyword>
<evidence type="ECO:0000256" key="2">
    <source>
        <dbReference type="ARBA" id="ARBA00009761"/>
    </source>
</evidence>
<dbReference type="OrthoDB" id="188186at2759"/>
<dbReference type="GO" id="GO:0006260">
    <property type="term" value="P:DNA replication"/>
    <property type="evidence" value="ECO:0007669"/>
    <property type="project" value="InterPro"/>
</dbReference>
<dbReference type="Proteomes" id="UP000807342">
    <property type="component" value="Unassembled WGS sequence"/>
</dbReference>
<dbReference type="CDD" id="cd04479">
    <property type="entry name" value="RPA3"/>
    <property type="match status" value="1"/>
</dbReference>
<dbReference type="SUPFAM" id="SSF50249">
    <property type="entry name" value="Nucleic acid-binding proteins"/>
    <property type="match status" value="1"/>
</dbReference>
<dbReference type="Pfam" id="PF08661">
    <property type="entry name" value="Rep_fac-A_3"/>
    <property type="match status" value="1"/>
</dbReference>
<dbReference type="GO" id="GO:0005662">
    <property type="term" value="C:DNA replication factor A complex"/>
    <property type="evidence" value="ECO:0007669"/>
    <property type="project" value="TreeGrafter"/>
</dbReference>
<proteinExistence type="inferred from homology"/>
<name>A0A9P5X427_9AGAR</name>
<protein>
    <submittedName>
        <fullName evidence="4">Replication factor A protein 3</fullName>
    </submittedName>
</protein>
<dbReference type="PANTHER" id="PTHR15114:SF1">
    <property type="entry name" value="REPLICATION PROTEIN A 14 KDA SUBUNIT"/>
    <property type="match status" value="1"/>
</dbReference>
<comment type="caution">
    <text evidence="4">The sequence shown here is derived from an EMBL/GenBank/DDBJ whole genome shotgun (WGS) entry which is preliminary data.</text>
</comment>
<reference evidence="4" key="1">
    <citation type="submission" date="2020-11" db="EMBL/GenBank/DDBJ databases">
        <authorList>
            <consortium name="DOE Joint Genome Institute"/>
            <person name="Ahrendt S."/>
            <person name="Riley R."/>
            <person name="Andreopoulos W."/>
            <person name="Labutti K."/>
            <person name="Pangilinan J."/>
            <person name="Ruiz-Duenas F.J."/>
            <person name="Barrasa J.M."/>
            <person name="Sanchez-Garcia M."/>
            <person name="Camarero S."/>
            <person name="Miyauchi S."/>
            <person name="Serrano A."/>
            <person name="Linde D."/>
            <person name="Babiker R."/>
            <person name="Drula E."/>
            <person name="Ayuso-Fernandez I."/>
            <person name="Pacheco R."/>
            <person name="Padilla G."/>
            <person name="Ferreira P."/>
            <person name="Barriuso J."/>
            <person name="Kellner H."/>
            <person name="Castanera R."/>
            <person name="Alfaro M."/>
            <person name="Ramirez L."/>
            <person name="Pisabarro A.G."/>
            <person name="Kuo A."/>
            <person name="Tritt A."/>
            <person name="Lipzen A."/>
            <person name="He G."/>
            <person name="Yan M."/>
            <person name="Ng V."/>
            <person name="Cullen D."/>
            <person name="Martin F."/>
            <person name="Rosso M.-N."/>
            <person name="Henrissat B."/>
            <person name="Hibbett D."/>
            <person name="Martinez A.T."/>
            <person name="Grigoriev I.V."/>
        </authorList>
    </citation>
    <scope>NUCLEOTIDE SEQUENCE</scope>
    <source>
        <strain evidence="4">MF-IS2</strain>
    </source>
</reference>
<dbReference type="AlphaFoldDB" id="A0A9P5X427"/>
<evidence type="ECO:0000256" key="3">
    <source>
        <dbReference type="ARBA" id="ARBA00023242"/>
    </source>
</evidence>
<dbReference type="GO" id="GO:0003697">
    <property type="term" value="F:single-stranded DNA binding"/>
    <property type="evidence" value="ECO:0007669"/>
    <property type="project" value="TreeGrafter"/>
</dbReference>
<dbReference type="GO" id="GO:0035861">
    <property type="term" value="C:site of double-strand break"/>
    <property type="evidence" value="ECO:0007669"/>
    <property type="project" value="TreeGrafter"/>
</dbReference>
<comment type="subcellular location">
    <subcellularLocation>
        <location evidence="1">Nucleus</location>
    </subcellularLocation>
</comment>
<dbReference type="GO" id="GO:0006284">
    <property type="term" value="P:base-excision repair"/>
    <property type="evidence" value="ECO:0007669"/>
    <property type="project" value="TreeGrafter"/>
</dbReference>
<accession>A0A9P5X427</accession>
<comment type="similarity">
    <text evidence="2">Belongs to the replication factor A protein 3 family.</text>
</comment>
<dbReference type="GO" id="GO:0000724">
    <property type="term" value="P:double-strand break repair via homologous recombination"/>
    <property type="evidence" value="ECO:0007669"/>
    <property type="project" value="TreeGrafter"/>
</dbReference>
<dbReference type="InterPro" id="IPR013970">
    <property type="entry name" value="Rfa2"/>
</dbReference>
<dbReference type="Gene3D" id="2.40.50.140">
    <property type="entry name" value="Nucleic acid-binding proteins"/>
    <property type="match status" value="1"/>
</dbReference>
<dbReference type="GO" id="GO:0003684">
    <property type="term" value="F:damaged DNA binding"/>
    <property type="evidence" value="ECO:0007669"/>
    <property type="project" value="TreeGrafter"/>
</dbReference>
<gene>
    <name evidence="4" type="ORF">P691DRAFT_778981</name>
</gene>
<evidence type="ECO:0000313" key="5">
    <source>
        <dbReference type="Proteomes" id="UP000807342"/>
    </source>
</evidence>